<evidence type="ECO:0000313" key="11">
    <source>
        <dbReference type="Proteomes" id="UP000539953"/>
    </source>
</evidence>
<dbReference type="Proteomes" id="UP000539953">
    <property type="component" value="Unassembled WGS sequence"/>
</dbReference>
<dbReference type="Pfam" id="PF00270">
    <property type="entry name" value="DEAD"/>
    <property type="match status" value="1"/>
</dbReference>
<dbReference type="SMART" id="SM00487">
    <property type="entry name" value="DEXDc"/>
    <property type="match status" value="1"/>
</dbReference>
<dbReference type="SUPFAM" id="SSF52540">
    <property type="entry name" value="P-loop containing nucleoside triphosphate hydrolases"/>
    <property type="match status" value="1"/>
</dbReference>
<dbReference type="PROSITE" id="PS51194">
    <property type="entry name" value="HELICASE_CTER"/>
    <property type="match status" value="1"/>
</dbReference>
<dbReference type="Pfam" id="PF00271">
    <property type="entry name" value="Helicase_C"/>
    <property type="match status" value="1"/>
</dbReference>
<evidence type="ECO:0000259" key="8">
    <source>
        <dbReference type="PROSITE" id="PS51194"/>
    </source>
</evidence>
<dbReference type="RefSeq" id="WP_183329252.1">
    <property type="nucleotide sequence ID" value="NZ_JACHHK010000011.1"/>
</dbReference>
<feature type="domain" description="Helicase C-terminal" evidence="8">
    <location>
        <begin position="221"/>
        <end position="382"/>
    </location>
</feature>
<dbReference type="SMART" id="SM00490">
    <property type="entry name" value="HELICc"/>
    <property type="match status" value="1"/>
</dbReference>
<comment type="similarity">
    <text evidence="5">Belongs to the DEAD box helicase family.</text>
</comment>
<evidence type="ECO:0000256" key="6">
    <source>
        <dbReference type="PROSITE-ProRule" id="PRU00552"/>
    </source>
</evidence>
<dbReference type="InterPro" id="IPR050079">
    <property type="entry name" value="DEAD_box_RNA_helicase"/>
</dbReference>
<sequence>MPFDSFHLDPMLQKAIEKLHYQEPTPIQEQVIPILLQQKNCLIQAETGSGKTAAYAIPIIQHLNIDSRPPQAMVLAPTRELAFQIRDHFRWLGMYKKVQCIACVGQQPFDQQAMDIRQRCHVVTGTPGRILDHIRQGTLPLDDIRTLVLDEADALLEKDFEADVHAVCDALPADRTIVCLSATLSPAVKAFMPDAYTTICLPEHNAAIAEYDWVTADKNTDTARLLADIDPDSAIVFCRRQDTAETVYHYLAGRGVLCQALHGGMDQDKRFAVMDAFKQGRFRVLISTDVSARGIDIEDVNLIINYDQPERPDIYVHRIGRSGRAGRSGMAVNLIGSDPVHPLYPMTKMESDDAGFLSCLHEVRMLKQDASDELRRDITKIHLNIGKNKKIRAGDIVGAICSLDGLSADDIGIIQIQRYQSYVDILNGKGDLVLQQLKMVKHKSVRPEKSTQNRRT</sequence>
<reference evidence="10 11" key="1">
    <citation type="submission" date="2020-08" db="EMBL/GenBank/DDBJ databases">
        <title>Genomic Encyclopedia of Type Strains, Phase IV (KMG-IV): sequencing the most valuable type-strain genomes for metagenomic binning, comparative biology and taxonomic classification.</title>
        <authorList>
            <person name="Goeker M."/>
        </authorList>
    </citation>
    <scope>NUCLEOTIDE SEQUENCE [LARGE SCALE GENOMIC DNA]</scope>
    <source>
        <strain evidence="10 11">DSM 25799</strain>
    </source>
</reference>
<dbReference type="GO" id="GO:0003676">
    <property type="term" value="F:nucleic acid binding"/>
    <property type="evidence" value="ECO:0007669"/>
    <property type="project" value="InterPro"/>
</dbReference>
<evidence type="ECO:0000256" key="5">
    <source>
        <dbReference type="ARBA" id="ARBA00038437"/>
    </source>
</evidence>
<evidence type="ECO:0000256" key="2">
    <source>
        <dbReference type="ARBA" id="ARBA00022801"/>
    </source>
</evidence>
<dbReference type="PROSITE" id="PS51192">
    <property type="entry name" value="HELICASE_ATP_BIND_1"/>
    <property type="match status" value="1"/>
</dbReference>
<dbReference type="InterPro" id="IPR014014">
    <property type="entry name" value="RNA_helicase_DEAD_Q_motif"/>
</dbReference>
<keyword evidence="4" id="KW-0067">ATP-binding</keyword>
<dbReference type="InterPro" id="IPR012677">
    <property type="entry name" value="Nucleotide-bd_a/b_plait_sf"/>
</dbReference>
<feature type="domain" description="DEAD-box RNA helicase Q" evidence="9">
    <location>
        <begin position="1"/>
        <end position="29"/>
    </location>
</feature>
<dbReference type="PROSITE" id="PS51195">
    <property type="entry name" value="Q_MOTIF"/>
    <property type="match status" value="1"/>
</dbReference>
<keyword evidence="11" id="KW-1185">Reference proteome</keyword>
<accession>A0A7W8CYJ0</accession>
<gene>
    <name evidence="10" type="ORF">HNQ47_002005</name>
</gene>
<keyword evidence="3 10" id="KW-0347">Helicase</keyword>
<evidence type="ECO:0000256" key="3">
    <source>
        <dbReference type="ARBA" id="ARBA00022806"/>
    </source>
</evidence>
<dbReference type="EMBL" id="JACHHK010000011">
    <property type="protein sequence ID" value="MBB5183957.1"/>
    <property type="molecule type" value="Genomic_DNA"/>
</dbReference>
<proteinExistence type="inferred from homology"/>
<dbReference type="InterPro" id="IPR044742">
    <property type="entry name" value="DEAD/DEAH_RhlB"/>
</dbReference>
<dbReference type="Gene3D" id="3.30.70.330">
    <property type="match status" value="1"/>
</dbReference>
<evidence type="ECO:0000313" key="10">
    <source>
        <dbReference type="EMBL" id="MBB5183957.1"/>
    </source>
</evidence>
<dbReference type="CDD" id="cd00268">
    <property type="entry name" value="DEADc"/>
    <property type="match status" value="1"/>
</dbReference>
<keyword evidence="1" id="KW-0547">Nucleotide-binding</keyword>
<dbReference type="CDD" id="cd18787">
    <property type="entry name" value="SF2_C_DEAD"/>
    <property type="match status" value="1"/>
</dbReference>
<dbReference type="InterPro" id="IPR005580">
    <property type="entry name" value="DbpA/CsdA_RNA-bd_dom"/>
</dbReference>
<evidence type="ECO:0000259" key="9">
    <source>
        <dbReference type="PROSITE" id="PS51195"/>
    </source>
</evidence>
<dbReference type="PANTHER" id="PTHR47959">
    <property type="entry name" value="ATP-DEPENDENT RNA HELICASE RHLE-RELATED"/>
    <property type="match status" value="1"/>
</dbReference>
<dbReference type="GO" id="GO:0005524">
    <property type="term" value="F:ATP binding"/>
    <property type="evidence" value="ECO:0007669"/>
    <property type="project" value="UniProtKB-KW"/>
</dbReference>
<dbReference type="GO" id="GO:0005829">
    <property type="term" value="C:cytosol"/>
    <property type="evidence" value="ECO:0007669"/>
    <property type="project" value="TreeGrafter"/>
</dbReference>
<keyword evidence="2" id="KW-0378">Hydrolase</keyword>
<evidence type="ECO:0000259" key="7">
    <source>
        <dbReference type="PROSITE" id="PS51192"/>
    </source>
</evidence>
<evidence type="ECO:0000256" key="4">
    <source>
        <dbReference type="ARBA" id="ARBA00022840"/>
    </source>
</evidence>
<dbReference type="InterPro" id="IPR014001">
    <property type="entry name" value="Helicase_ATP-bd"/>
</dbReference>
<dbReference type="GO" id="GO:0003724">
    <property type="term" value="F:RNA helicase activity"/>
    <property type="evidence" value="ECO:0007669"/>
    <property type="project" value="InterPro"/>
</dbReference>
<evidence type="ECO:0000256" key="1">
    <source>
        <dbReference type="ARBA" id="ARBA00022741"/>
    </source>
</evidence>
<dbReference type="PANTHER" id="PTHR47959:SF1">
    <property type="entry name" value="ATP-DEPENDENT RNA HELICASE DBPA"/>
    <property type="match status" value="1"/>
</dbReference>
<dbReference type="InterPro" id="IPR027417">
    <property type="entry name" value="P-loop_NTPase"/>
</dbReference>
<dbReference type="InterPro" id="IPR001650">
    <property type="entry name" value="Helicase_C-like"/>
</dbReference>
<dbReference type="Pfam" id="PF03880">
    <property type="entry name" value="DbpA"/>
    <property type="match status" value="1"/>
</dbReference>
<dbReference type="InterPro" id="IPR011545">
    <property type="entry name" value="DEAD/DEAH_box_helicase_dom"/>
</dbReference>
<dbReference type="GO" id="GO:0016787">
    <property type="term" value="F:hydrolase activity"/>
    <property type="evidence" value="ECO:0007669"/>
    <property type="project" value="UniProtKB-KW"/>
</dbReference>
<dbReference type="AlphaFoldDB" id="A0A7W8CYJ0"/>
<protein>
    <submittedName>
        <fullName evidence="10">Superfamily II DNA/RNA helicase</fullName>
    </submittedName>
</protein>
<dbReference type="Gene3D" id="3.40.50.300">
    <property type="entry name" value="P-loop containing nucleotide triphosphate hydrolases"/>
    <property type="match status" value="2"/>
</dbReference>
<organism evidence="10 11">
    <name type="scientific">Catenisphaera adipataccumulans</name>
    <dbReference type="NCBI Taxonomy" id="700500"/>
    <lineage>
        <taxon>Bacteria</taxon>
        <taxon>Bacillati</taxon>
        <taxon>Bacillota</taxon>
        <taxon>Erysipelotrichia</taxon>
        <taxon>Erysipelotrichales</taxon>
        <taxon>Erysipelotrichaceae</taxon>
        <taxon>Catenisphaera</taxon>
    </lineage>
</organism>
<comment type="caution">
    <text evidence="10">The sequence shown here is derived from an EMBL/GenBank/DDBJ whole genome shotgun (WGS) entry which is preliminary data.</text>
</comment>
<feature type="domain" description="Helicase ATP-binding" evidence="7">
    <location>
        <begin position="32"/>
        <end position="192"/>
    </location>
</feature>
<name>A0A7W8CYJ0_9FIRM</name>
<feature type="short sequence motif" description="Q motif" evidence="6">
    <location>
        <begin position="1"/>
        <end position="29"/>
    </location>
</feature>